<dbReference type="EMBL" id="JACEGA010000001">
    <property type="protein sequence ID" value="MBB2182166.1"/>
    <property type="molecule type" value="Genomic_DNA"/>
</dbReference>
<evidence type="ECO:0000313" key="1">
    <source>
        <dbReference type="EMBL" id="MBB2182166.1"/>
    </source>
</evidence>
<name>A0A839JXN3_9FIRM</name>
<dbReference type="InterPro" id="IPR038765">
    <property type="entry name" value="Papain-like_cys_pep_sf"/>
</dbReference>
<dbReference type="RefSeq" id="WP_228351894.1">
    <property type="nucleotide sequence ID" value="NZ_JACEGA010000001.1"/>
</dbReference>
<protein>
    <recommendedName>
        <fullName evidence="3">Transglutaminase domain-containing protein</fullName>
    </recommendedName>
</protein>
<sequence>MKFIKRHMKSIIFGVIILLLGASLAFVTLSLHNRIRYSYYNNGIIYRGILINNSTFTSGEAHNLVYDFDCSEYDTILEKYNIKSIAGDGSEFDQAVKLMQHFSPLMRHASNYDGHVPQNSLDLLDYSLEGNGINCKAKSKILSEIYLALGIYSRRVWLMPYSPEDNECHVVTEIYDNTYKKWILLDNTNNLYFVNKENIPLSALEIREYLTKNADFSVVYCYKSKIFESIYDSFICSKEYMISYYQKNTAYFIVESHNTFDLPEDDMFYYLLPDNFEVEETKAYPHAKISKESMYQAP</sequence>
<reference evidence="1 2" key="1">
    <citation type="submission" date="2020-07" db="EMBL/GenBank/DDBJ databases">
        <title>Characterization and genome sequencing of isolate MD1, a novel member within the family Lachnospiraceae.</title>
        <authorList>
            <person name="Rettenmaier R."/>
            <person name="Di Bello L."/>
            <person name="Zinser C."/>
            <person name="Scheitz K."/>
            <person name="Liebl W."/>
            <person name="Zverlov V."/>
        </authorList>
    </citation>
    <scope>NUCLEOTIDE SEQUENCE [LARGE SCALE GENOMIC DNA]</scope>
    <source>
        <strain evidence="1 2">MD1</strain>
    </source>
</reference>
<gene>
    <name evidence="1" type="ORF">H0486_04665</name>
</gene>
<comment type="caution">
    <text evidence="1">The sequence shown here is derived from an EMBL/GenBank/DDBJ whole genome shotgun (WGS) entry which is preliminary data.</text>
</comment>
<keyword evidence="2" id="KW-1185">Reference proteome</keyword>
<dbReference type="SUPFAM" id="SSF54001">
    <property type="entry name" value="Cysteine proteinases"/>
    <property type="match status" value="1"/>
</dbReference>
<organism evidence="1 2">
    <name type="scientific">Variimorphobacter saccharofermentans</name>
    <dbReference type="NCBI Taxonomy" id="2755051"/>
    <lineage>
        <taxon>Bacteria</taxon>
        <taxon>Bacillati</taxon>
        <taxon>Bacillota</taxon>
        <taxon>Clostridia</taxon>
        <taxon>Lachnospirales</taxon>
        <taxon>Lachnospiraceae</taxon>
        <taxon>Variimorphobacter</taxon>
    </lineage>
</organism>
<proteinExistence type="predicted"/>
<dbReference type="AlphaFoldDB" id="A0A839JXN3"/>
<evidence type="ECO:0000313" key="2">
    <source>
        <dbReference type="Proteomes" id="UP000574276"/>
    </source>
</evidence>
<dbReference type="Proteomes" id="UP000574276">
    <property type="component" value="Unassembled WGS sequence"/>
</dbReference>
<evidence type="ECO:0008006" key="3">
    <source>
        <dbReference type="Google" id="ProtNLM"/>
    </source>
</evidence>
<accession>A0A839JXN3</accession>